<comment type="caution">
    <text evidence="1">The sequence shown here is derived from an EMBL/GenBank/DDBJ whole genome shotgun (WGS) entry which is preliminary data.</text>
</comment>
<dbReference type="Proteomes" id="UP000688137">
    <property type="component" value="Unassembled WGS sequence"/>
</dbReference>
<dbReference type="EMBL" id="CAJJDM010000142">
    <property type="protein sequence ID" value="CAD8108775.1"/>
    <property type="molecule type" value="Genomic_DNA"/>
</dbReference>
<keyword evidence="2" id="KW-1185">Reference proteome</keyword>
<name>A0A8S1Q0K1_PARPR</name>
<evidence type="ECO:0000313" key="1">
    <source>
        <dbReference type="EMBL" id="CAD8108775.1"/>
    </source>
</evidence>
<proteinExistence type="predicted"/>
<gene>
    <name evidence="1" type="ORF">PPRIM_AZ9-3.1.T1380052</name>
</gene>
<protein>
    <submittedName>
        <fullName evidence="1">Uncharacterized protein</fullName>
    </submittedName>
</protein>
<accession>A0A8S1Q0K1</accession>
<sequence>MYYSNSQSSLIKSPYGQIITKTPLTRQNRPQEKINDQSIMSQYQSPTLRQAMSPKAAREYLNSLKTFINHYETKPINESRITSQSIHQSNQQQPYLYFPIANRLNDEIKLMTPQRIEVKKINQDGTVHSLKYYYLKQPVVSSSNDVITSKLTTIIGFNNSGKQKLFIELIKKLMPKYFKLSIQTDQGDKQINVQINDDFKSTIKTLKAGSKNYQLIAQSDQNVIICRGQQGFIKDNKDKGILILCIKPGKETKQNCVQTLKLIENIQKN</sequence>
<evidence type="ECO:0000313" key="2">
    <source>
        <dbReference type="Proteomes" id="UP000688137"/>
    </source>
</evidence>
<reference evidence="1" key="1">
    <citation type="submission" date="2021-01" db="EMBL/GenBank/DDBJ databases">
        <authorList>
            <consortium name="Genoscope - CEA"/>
            <person name="William W."/>
        </authorList>
    </citation>
    <scope>NUCLEOTIDE SEQUENCE</scope>
</reference>
<organism evidence="1 2">
    <name type="scientific">Paramecium primaurelia</name>
    <dbReference type="NCBI Taxonomy" id="5886"/>
    <lineage>
        <taxon>Eukaryota</taxon>
        <taxon>Sar</taxon>
        <taxon>Alveolata</taxon>
        <taxon>Ciliophora</taxon>
        <taxon>Intramacronucleata</taxon>
        <taxon>Oligohymenophorea</taxon>
        <taxon>Peniculida</taxon>
        <taxon>Parameciidae</taxon>
        <taxon>Paramecium</taxon>
    </lineage>
</organism>
<dbReference type="OMA" id="MSQYQSP"/>
<dbReference type="AlphaFoldDB" id="A0A8S1Q0K1"/>